<dbReference type="PANTHER" id="PTHR43214:SF24">
    <property type="entry name" value="TRANSCRIPTIONAL REGULATORY PROTEIN NARL-RELATED"/>
    <property type="match status" value="1"/>
</dbReference>
<dbReference type="Proteomes" id="UP000604117">
    <property type="component" value="Unassembled WGS sequence"/>
</dbReference>
<proteinExistence type="predicted"/>
<name>A0ABQ4D1Y8_9ACTN</name>
<evidence type="ECO:0000259" key="6">
    <source>
        <dbReference type="PROSITE" id="PS50043"/>
    </source>
</evidence>
<evidence type="ECO:0000313" key="8">
    <source>
        <dbReference type="EMBL" id="GIF77555.1"/>
    </source>
</evidence>
<dbReference type="SUPFAM" id="SSF46894">
    <property type="entry name" value="C-terminal effector domain of the bipartite response regulators"/>
    <property type="match status" value="1"/>
</dbReference>
<evidence type="ECO:0000256" key="5">
    <source>
        <dbReference type="PROSITE-ProRule" id="PRU00169"/>
    </source>
</evidence>
<sequence>MTIRVVVVDDQHAVREGFVMIIDARDDLEVVGEAADGREAVAVTEAKSPDVVLMDVRMEGMDGIEATRRIVAGGNPAKVVMLTTFDLDEHVYAALQAGASGFMLKSMRPTEIVDGIRAVARGDAMLAPPVTRRMLDRFATGQPGQATPPALAKALAQLSAREAEVLTLVARGRSNTEIAEALFLSLGTVKTHVSAILTKLDLRDRVQAAVFAYESGLVRPGDAEV</sequence>
<organism evidence="8 9">
    <name type="scientific">Asanoa siamensis</name>
    <dbReference type="NCBI Taxonomy" id="926357"/>
    <lineage>
        <taxon>Bacteria</taxon>
        <taxon>Bacillati</taxon>
        <taxon>Actinomycetota</taxon>
        <taxon>Actinomycetes</taxon>
        <taxon>Micromonosporales</taxon>
        <taxon>Micromonosporaceae</taxon>
        <taxon>Asanoa</taxon>
    </lineage>
</organism>
<evidence type="ECO:0000313" key="9">
    <source>
        <dbReference type="Proteomes" id="UP000604117"/>
    </source>
</evidence>
<dbReference type="EMBL" id="BONE01000094">
    <property type="protein sequence ID" value="GIF77555.1"/>
    <property type="molecule type" value="Genomic_DNA"/>
</dbReference>
<dbReference type="SUPFAM" id="SSF52172">
    <property type="entry name" value="CheY-like"/>
    <property type="match status" value="1"/>
</dbReference>
<dbReference type="SMART" id="SM00448">
    <property type="entry name" value="REC"/>
    <property type="match status" value="1"/>
</dbReference>
<evidence type="ECO:0000256" key="2">
    <source>
        <dbReference type="ARBA" id="ARBA00023015"/>
    </source>
</evidence>
<dbReference type="InterPro" id="IPR001789">
    <property type="entry name" value="Sig_transdc_resp-reg_receiver"/>
</dbReference>
<gene>
    <name evidence="8" type="ORF">Asi02nite_70730</name>
</gene>
<dbReference type="Pfam" id="PF00196">
    <property type="entry name" value="GerE"/>
    <property type="match status" value="1"/>
</dbReference>
<dbReference type="PRINTS" id="PR00038">
    <property type="entry name" value="HTHLUXR"/>
</dbReference>
<evidence type="ECO:0000256" key="4">
    <source>
        <dbReference type="ARBA" id="ARBA00023163"/>
    </source>
</evidence>
<dbReference type="Pfam" id="PF00072">
    <property type="entry name" value="Response_reg"/>
    <property type="match status" value="1"/>
</dbReference>
<protein>
    <submittedName>
        <fullName evidence="8">DNA-binding response regulator</fullName>
    </submittedName>
</protein>
<accession>A0ABQ4D1Y8</accession>
<dbReference type="CDD" id="cd17535">
    <property type="entry name" value="REC_NarL-like"/>
    <property type="match status" value="1"/>
</dbReference>
<dbReference type="InterPro" id="IPR000792">
    <property type="entry name" value="Tscrpt_reg_LuxR_C"/>
</dbReference>
<keyword evidence="3 8" id="KW-0238">DNA-binding</keyword>
<evidence type="ECO:0000256" key="1">
    <source>
        <dbReference type="ARBA" id="ARBA00022553"/>
    </source>
</evidence>
<feature type="domain" description="HTH luxR-type" evidence="6">
    <location>
        <begin position="151"/>
        <end position="216"/>
    </location>
</feature>
<dbReference type="PROSITE" id="PS00622">
    <property type="entry name" value="HTH_LUXR_1"/>
    <property type="match status" value="1"/>
</dbReference>
<keyword evidence="2" id="KW-0805">Transcription regulation</keyword>
<dbReference type="GO" id="GO:0003677">
    <property type="term" value="F:DNA binding"/>
    <property type="evidence" value="ECO:0007669"/>
    <property type="project" value="UniProtKB-KW"/>
</dbReference>
<dbReference type="SMART" id="SM00421">
    <property type="entry name" value="HTH_LUXR"/>
    <property type="match status" value="1"/>
</dbReference>
<keyword evidence="9" id="KW-1185">Reference proteome</keyword>
<reference evidence="8 9" key="1">
    <citation type="submission" date="2021-01" db="EMBL/GenBank/DDBJ databases">
        <title>Whole genome shotgun sequence of Asanoa siamensis NBRC 107932.</title>
        <authorList>
            <person name="Komaki H."/>
            <person name="Tamura T."/>
        </authorList>
    </citation>
    <scope>NUCLEOTIDE SEQUENCE [LARGE SCALE GENOMIC DNA]</scope>
    <source>
        <strain evidence="8 9">NBRC 107932</strain>
    </source>
</reference>
<dbReference type="PROSITE" id="PS50110">
    <property type="entry name" value="RESPONSE_REGULATORY"/>
    <property type="match status" value="1"/>
</dbReference>
<keyword evidence="1 5" id="KW-0597">Phosphoprotein</keyword>
<dbReference type="InterPro" id="IPR058245">
    <property type="entry name" value="NreC/VraR/RcsB-like_REC"/>
</dbReference>
<feature type="modified residue" description="4-aspartylphosphate" evidence="5">
    <location>
        <position position="55"/>
    </location>
</feature>
<dbReference type="InterPro" id="IPR016032">
    <property type="entry name" value="Sig_transdc_resp-reg_C-effctor"/>
</dbReference>
<keyword evidence="4" id="KW-0804">Transcription</keyword>
<dbReference type="Gene3D" id="3.40.50.2300">
    <property type="match status" value="1"/>
</dbReference>
<evidence type="ECO:0000259" key="7">
    <source>
        <dbReference type="PROSITE" id="PS50110"/>
    </source>
</evidence>
<comment type="caution">
    <text evidence="8">The sequence shown here is derived from an EMBL/GenBank/DDBJ whole genome shotgun (WGS) entry which is preliminary data.</text>
</comment>
<dbReference type="InterPro" id="IPR011006">
    <property type="entry name" value="CheY-like_superfamily"/>
</dbReference>
<dbReference type="RefSeq" id="WP_203718412.1">
    <property type="nucleotide sequence ID" value="NZ_BONE01000094.1"/>
</dbReference>
<dbReference type="CDD" id="cd06170">
    <property type="entry name" value="LuxR_C_like"/>
    <property type="match status" value="1"/>
</dbReference>
<feature type="domain" description="Response regulatory" evidence="7">
    <location>
        <begin position="4"/>
        <end position="120"/>
    </location>
</feature>
<dbReference type="InterPro" id="IPR039420">
    <property type="entry name" value="WalR-like"/>
</dbReference>
<dbReference type="PANTHER" id="PTHR43214">
    <property type="entry name" value="TWO-COMPONENT RESPONSE REGULATOR"/>
    <property type="match status" value="1"/>
</dbReference>
<dbReference type="PROSITE" id="PS50043">
    <property type="entry name" value="HTH_LUXR_2"/>
    <property type="match status" value="1"/>
</dbReference>
<evidence type="ECO:0000256" key="3">
    <source>
        <dbReference type="ARBA" id="ARBA00023125"/>
    </source>
</evidence>